<dbReference type="AlphaFoldDB" id="A0A8T0HI49"/>
<organism evidence="2 3">
    <name type="scientific">Ceratodon purpureus</name>
    <name type="common">Fire moss</name>
    <name type="synonym">Dicranum purpureum</name>
    <dbReference type="NCBI Taxonomy" id="3225"/>
    <lineage>
        <taxon>Eukaryota</taxon>
        <taxon>Viridiplantae</taxon>
        <taxon>Streptophyta</taxon>
        <taxon>Embryophyta</taxon>
        <taxon>Bryophyta</taxon>
        <taxon>Bryophytina</taxon>
        <taxon>Bryopsida</taxon>
        <taxon>Dicranidae</taxon>
        <taxon>Pseudoditrichales</taxon>
        <taxon>Ditrichaceae</taxon>
        <taxon>Ceratodon</taxon>
    </lineage>
</organism>
<feature type="compositionally biased region" description="Basic residues" evidence="1">
    <location>
        <begin position="129"/>
        <end position="142"/>
    </location>
</feature>
<evidence type="ECO:0000313" key="2">
    <source>
        <dbReference type="EMBL" id="KAG0570657.1"/>
    </source>
</evidence>
<reference evidence="2 3" key="1">
    <citation type="submission" date="2020-06" db="EMBL/GenBank/DDBJ databases">
        <title>WGS assembly of Ceratodon purpureus strain R40.</title>
        <authorList>
            <person name="Carey S.B."/>
            <person name="Jenkins J."/>
            <person name="Shu S."/>
            <person name="Lovell J.T."/>
            <person name="Sreedasyam A."/>
            <person name="Maumus F."/>
            <person name="Tiley G.P."/>
            <person name="Fernandez-Pozo N."/>
            <person name="Barry K."/>
            <person name="Chen C."/>
            <person name="Wang M."/>
            <person name="Lipzen A."/>
            <person name="Daum C."/>
            <person name="Saski C.A."/>
            <person name="Payton A.C."/>
            <person name="Mcbreen J.C."/>
            <person name="Conrad R.E."/>
            <person name="Kollar L.M."/>
            <person name="Olsson S."/>
            <person name="Huttunen S."/>
            <person name="Landis J.B."/>
            <person name="Wickett N.J."/>
            <person name="Johnson M.G."/>
            <person name="Rensing S.A."/>
            <person name="Grimwood J."/>
            <person name="Schmutz J."/>
            <person name="Mcdaniel S.F."/>
        </authorList>
    </citation>
    <scope>NUCLEOTIDE SEQUENCE [LARGE SCALE GENOMIC DNA]</scope>
    <source>
        <strain evidence="2 3">R40</strain>
    </source>
</reference>
<feature type="compositionally biased region" description="Low complexity" evidence="1">
    <location>
        <begin position="261"/>
        <end position="272"/>
    </location>
</feature>
<proteinExistence type="predicted"/>
<evidence type="ECO:0000256" key="1">
    <source>
        <dbReference type="SAM" id="MobiDB-lite"/>
    </source>
</evidence>
<keyword evidence="3" id="KW-1185">Reference proteome</keyword>
<comment type="caution">
    <text evidence="2">The sequence shown here is derived from an EMBL/GenBank/DDBJ whole genome shotgun (WGS) entry which is preliminary data.</text>
</comment>
<feature type="compositionally biased region" description="Pro residues" evidence="1">
    <location>
        <begin position="80"/>
        <end position="104"/>
    </location>
</feature>
<sequence length="283" mass="30327">MSNWVGGLPPEPKAKEDKKAKKAGRPASPPDGDHPKTFYGGAIPPVPPKLPKYKKEDPPPKVKITGAGLPITKHDAPSSPKAPPPSPPATPRTPPPPPPPPPSPVSESTPDAYSPPPVPKRLPSVFDKKPKKKRKKKKKKKPPPPPPKPVEYCEDGVCDDQGETDLGQLPTIFAICHIPATRQGQGLEDDYGGYGEKEDRSGQASPRSGDDDDDGPDIPPEVPSYMRPDTFAGIFGKKIDARNIAELGPHGWHPTANAPYDVTDTGDTVTVGASGWHEPRSEW</sequence>
<feature type="compositionally biased region" description="Acidic residues" evidence="1">
    <location>
        <begin position="152"/>
        <end position="163"/>
    </location>
</feature>
<dbReference type="Proteomes" id="UP000822688">
    <property type="component" value="Chromosome 6"/>
</dbReference>
<protein>
    <submittedName>
        <fullName evidence="2">Uncharacterized protein</fullName>
    </submittedName>
</protein>
<accession>A0A8T0HI49</accession>
<name>A0A8T0HI49_CERPU</name>
<dbReference type="PRINTS" id="PR01217">
    <property type="entry name" value="PRICHEXTENSN"/>
</dbReference>
<dbReference type="EMBL" id="CM026427">
    <property type="protein sequence ID" value="KAG0570657.1"/>
    <property type="molecule type" value="Genomic_DNA"/>
</dbReference>
<feature type="region of interest" description="Disordered" evidence="1">
    <location>
        <begin position="179"/>
        <end position="229"/>
    </location>
</feature>
<feature type="region of interest" description="Disordered" evidence="1">
    <location>
        <begin position="255"/>
        <end position="283"/>
    </location>
</feature>
<feature type="region of interest" description="Disordered" evidence="1">
    <location>
        <begin position="1"/>
        <end position="165"/>
    </location>
</feature>
<evidence type="ECO:0000313" key="3">
    <source>
        <dbReference type="Proteomes" id="UP000822688"/>
    </source>
</evidence>
<gene>
    <name evidence="2" type="ORF">KC19_6G178300</name>
</gene>
<dbReference type="OrthoDB" id="10648392at2759"/>